<reference evidence="2" key="1">
    <citation type="submission" date="2021-09" db="EMBL/GenBank/DDBJ databases">
        <authorList>
            <consortium name="AG Swart"/>
            <person name="Singh M."/>
            <person name="Singh A."/>
            <person name="Seah K."/>
            <person name="Emmerich C."/>
        </authorList>
    </citation>
    <scope>NUCLEOTIDE SEQUENCE</scope>
    <source>
        <strain evidence="2">ATCC30299</strain>
    </source>
</reference>
<dbReference type="AlphaFoldDB" id="A0AAU9JN79"/>
<dbReference type="Proteomes" id="UP001162131">
    <property type="component" value="Unassembled WGS sequence"/>
</dbReference>
<feature type="transmembrane region" description="Helical" evidence="1">
    <location>
        <begin position="66"/>
        <end position="94"/>
    </location>
</feature>
<proteinExistence type="predicted"/>
<dbReference type="EMBL" id="CAJZBQ010000042">
    <property type="protein sequence ID" value="CAG9327075.1"/>
    <property type="molecule type" value="Genomic_DNA"/>
</dbReference>
<organism evidence="2 3">
    <name type="scientific">Blepharisma stoltei</name>
    <dbReference type="NCBI Taxonomy" id="1481888"/>
    <lineage>
        <taxon>Eukaryota</taxon>
        <taxon>Sar</taxon>
        <taxon>Alveolata</taxon>
        <taxon>Ciliophora</taxon>
        <taxon>Postciliodesmatophora</taxon>
        <taxon>Heterotrichea</taxon>
        <taxon>Heterotrichida</taxon>
        <taxon>Blepharismidae</taxon>
        <taxon>Blepharisma</taxon>
    </lineage>
</organism>
<gene>
    <name evidence="2" type="ORF">BSTOLATCC_MIC43072</name>
</gene>
<name>A0AAU9JN79_9CILI</name>
<sequence length="128" mass="15295">MTNYQKLYRGNKNYFIGRMSDKNARLVVKKIKLSNGSSGTEEGNKYANKDRWARKHRENYRFIVDIVWIAIIFMFGIIMSAKLALGAMILFWAYHHQLFRRKKSKDKYFYYKTTLETVMEVTDESDIE</sequence>
<comment type="caution">
    <text evidence="2">The sequence shown here is derived from an EMBL/GenBank/DDBJ whole genome shotgun (WGS) entry which is preliminary data.</text>
</comment>
<evidence type="ECO:0000313" key="3">
    <source>
        <dbReference type="Proteomes" id="UP001162131"/>
    </source>
</evidence>
<keyword evidence="1" id="KW-1133">Transmembrane helix</keyword>
<evidence type="ECO:0000313" key="2">
    <source>
        <dbReference type="EMBL" id="CAG9327075.1"/>
    </source>
</evidence>
<evidence type="ECO:0000256" key="1">
    <source>
        <dbReference type="SAM" id="Phobius"/>
    </source>
</evidence>
<accession>A0AAU9JN79</accession>
<keyword evidence="1" id="KW-0812">Transmembrane</keyword>
<protein>
    <submittedName>
        <fullName evidence="2">Uncharacterized protein</fullName>
    </submittedName>
</protein>
<keyword evidence="1" id="KW-0472">Membrane</keyword>
<keyword evidence="3" id="KW-1185">Reference proteome</keyword>